<dbReference type="eggNOG" id="ENOG50330IR">
    <property type="taxonomic scope" value="Bacteria"/>
</dbReference>
<dbReference type="RefSeq" id="WP_043769067.1">
    <property type="nucleotide sequence ID" value="NZ_JAME01000010.1"/>
</dbReference>
<sequence>MIANQGLSAADAVLDLLARSGDADGRVRIDPETVEQDLARLLLGLMEFLRQLMELQAIRRLEAGQLSEEEQERLGKTLMRAETAIHTLADRFGLSPGDLSLDLGPLGRTI</sequence>
<evidence type="ECO:0000313" key="4">
    <source>
        <dbReference type="EMBL" id="ETX29362.1"/>
    </source>
</evidence>
<comment type="similarity">
    <text evidence="3">Belongs to the gas vesicle GvpK family.</text>
</comment>
<gene>
    <name evidence="4" type="ORF">RISW2_01445</name>
</gene>
<dbReference type="PANTHER" id="PTHR40137:SF2">
    <property type="entry name" value="PROTEIN GVPK 1"/>
    <property type="match status" value="1"/>
</dbReference>
<dbReference type="GO" id="GO:0031411">
    <property type="term" value="C:gas vesicle"/>
    <property type="evidence" value="ECO:0007669"/>
    <property type="project" value="UniProtKB-SubCell"/>
</dbReference>
<dbReference type="InterPro" id="IPR007805">
    <property type="entry name" value="GvpK"/>
</dbReference>
<reference evidence="4 5" key="1">
    <citation type="submission" date="2014-01" db="EMBL/GenBank/DDBJ databases">
        <title>Roseivivax isoporae LMG 25204 Genome Sequencing.</title>
        <authorList>
            <person name="Lai Q."/>
            <person name="Li G."/>
            <person name="Shao Z."/>
        </authorList>
    </citation>
    <scope>NUCLEOTIDE SEQUENCE [LARGE SCALE GENOMIC DNA]</scope>
    <source>
        <strain evidence="4 5">LMG 25204</strain>
    </source>
</reference>
<keyword evidence="1" id="KW-0304">Gas vesicle</keyword>
<dbReference type="PATRIC" id="fig|1449351.3.peg.1713"/>
<dbReference type="Proteomes" id="UP000023430">
    <property type="component" value="Unassembled WGS sequence"/>
</dbReference>
<organism evidence="4 5">
    <name type="scientific">Roseivivax isoporae LMG 25204</name>
    <dbReference type="NCBI Taxonomy" id="1449351"/>
    <lineage>
        <taxon>Bacteria</taxon>
        <taxon>Pseudomonadati</taxon>
        <taxon>Pseudomonadota</taxon>
        <taxon>Alphaproteobacteria</taxon>
        <taxon>Rhodobacterales</taxon>
        <taxon>Roseobacteraceae</taxon>
        <taxon>Roseivivax</taxon>
    </lineage>
</organism>
<accession>X7F8X2</accession>
<comment type="caution">
    <text evidence="4">The sequence shown here is derived from an EMBL/GenBank/DDBJ whole genome shotgun (WGS) entry which is preliminary data.</text>
</comment>
<dbReference type="EMBL" id="JAME01000010">
    <property type="protein sequence ID" value="ETX29362.1"/>
    <property type="molecule type" value="Genomic_DNA"/>
</dbReference>
<evidence type="ECO:0000256" key="3">
    <source>
        <dbReference type="ARBA" id="ARBA00035659"/>
    </source>
</evidence>
<proteinExistence type="inferred from homology"/>
<evidence type="ECO:0000256" key="2">
    <source>
        <dbReference type="ARBA" id="ARBA00035108"/>
    </source>
</evidence>
<evidence type="ECO:0000256" key="1">
    <source>
        <dbReference type="ARBA" id="ARBA00022987"/>
    </source>
</evidence>
<dbReference type="GO" id="GO:0031412">
    <property type="term" value="P:gas vesicle organization"/>
    <property type="evidence" value="ECO:0007669"/>
    <property type="project" value="InterPro"/>
</dbReference>
<keyword evidence="5" id="KW-1185">Reference proteome</keyword>
<dbReference type="PANTHER" id="PTHR40137">
    <property type="entry name" value="PROTEIN GVPK 1"/>
    <property type="match status" value="1"/>
</dbReference>
<dbReference type="OrthoDB" id="5772958at2"/>
<dbReference type="AlphaFoldDB" id="X7F8X2"/>
<name>X7F8X2_9RHOB</name>
<comment type="subcellular location">
    <subcellularLocation>
        <location evidence="2">Gas vesicle</location>
    </subcellularLocation>
</comment>
<dbReference type="STRING" id="1449351.RISW2_01445"/>
<protein>
    <submittedName>
        <fullName evidence="4">Gas vesicle protein</fullName>
    </submittedName>
</protein>
<dbReference type="Pfam" id="PF05121">
    <property type="entry name" value="GvpK"/>
    <property type="match status" value="1"/>
</dbReference>
<evidence type="ECO:0000313" key="5">
    <source>
        <dbReference type="Proteomes" id="UP000023430"/>
    </source>
</evidence>